<evidence type="ECO:0000313" key="7">
    <source>
        <dbReference type="EMBL" id="KAK7070587.1"/>
    </source>
</evidence>
<dbReference type="GO" id="GO:0051301">
    <property type="term" value="P:cell division"/>
    <property type="evidence" value="ECO:0007669"/>
    <property type="project" value="UniProtKB-KW"/>
</dbReference>
<dbReference type="PANTHER" id="PTHR22896">
    <property type="entry name" value="CDK5 AND ABL1 ENZYME SUBSTRATE 1"/>
    <property type="match status" value="1"/>
</dbReference>
<keyword evidence="8" id="KW-1185">Reference proteome</keyword>
<evidence type="ECO:0000256" key="1">
    <source>
        <dbReference type="ARBA" id="ARBA00008742"/>
    </source>
</evidence>
<dbReference type="Pfam" id="PF00134">
    <property type="entry name" value="Cyclin_N"/>
    <property type="match status" value="1"/>
</dbReference>
<evidence type="ECO:0000256" key="4">
    <source>
        <dbReference type="ARBA" id="ARBA00023306"/>
    </source>
</evidence>
<proteinExistence type="inferred from homology"/>
<evidence type="ECO:0000259" key="6">
    <source>
        <dbReference type="Pfam" id="PF00134"/>
    </source>
</evidence>
<feature type="region of interest" description="Disordered" evidence="5">
    <location>
        <begin position="54"/>
        <end position="81"/>
    </location>
</feature>
<reference evidence="7 8" key="1">
    <citation type="submission" date="2023-11" db="EMBL/GenBank/DDBJ databases">
        <title>Halocaridina rubra genome assembly.</title>
        <authorList>
            <person name="Smith C."/>
        </authorList>
    </citation>
    <scope>NUCLEOTIDE SEQUENCE [LARGE SCALE GENOMIC DNA]</scope>
    <source>
        <strain evidence="7">EP-1</strain>
        <tissue evidence="7">Whole</tissue>
    </source>
</reference>
<dbReference type="CDD" id="cd20556">
    <property type="entry name" value="CYCLIN_CABLES"/>
    <property type="match status" value="1"/>
</dbReference>
<name>A0AAN8WR05_HALRR</name>
<feature type="domain" description="Cyclin N-terminal" evidence="6">
    <location>
        <begin position="449"/>
        <end position="572"/>
    </location>
</feature>
<evidence type="ECO:0000256" key="2">
    <source>
        <dbReference type="ARBA" id="ARBA00022553"/>
    </source>
</evidence>
<feature type="region of interest" description="Disordered" evidence="5">
    <location>
        <begin position="250"/>
        <end position="278"/>
    </location>
</feature>
<feature type="compositionally biased region" description="Basic and acidic residues" evidence="5">
    <location>
        <begin position="252"/>
        <end position="262"/>
    </location>
</feature>
<keyword evidence="2" id="KW-0597">Phosphoprotein</keyword>
<accession>A0AAN8WR05</accession>
<dbReference type="PANTHER" id="PTHR22896:SF0">
    <property type="entry name" value="CYCLIN N-TERMINAL DOMAIN-CONTAINING PROTEIN"/>
    <property type="match status" value="1"/>
</dbReference>
<dbReference type="InterPro" id="IPR006671">
    <property type="entry name" value="Cyclin_N"/>
</dbReference>
<dbReference type="Proteomes" id="UP001381693">
    <property type="component" value="Unassembled WGS sequence"/>
</dbReference>
<dbReference type="SUPFAM" id="SSF47954">
    <property type="entry name" value="Cyclin-like"/>
    <property type="match status" value="1"/>
</dbReference>
<keyword evidence="3" id="KW-0132">Cell division</keyword>
<evidence type="ECO:0000313" key="8">
    <source>
        <dbReference type="Proteomes" id="UP001381693"/>
    </source>
</evidence>
<evidence type="ECO:0000256" key="3">
    <source>
        <dbReference type="ARBA" id="ARBA00022618"/>
    </source>
</evidence>
<keyword evidence="4" id="KW-0131">Cell cycle</keyword>
<dbReference type="FunFam" id="1.10.472.10:FF:000020">
    <property type="entry name" value="CDK5 and ABL1 enzyme substrate 1"/>
    <property type="match status" value="1"/>
</dbReference>
<comment type="similarity">
    <text evidence="1">Belongs to the cyclin family.</text>
</comment>
<dbReference type="EMBL" id="JAXCGZ010015299">
    <property type="protein sequence ID" value="KAK7070587.1"/>
    <property type="molecule type" value="Genomic_DNA"/>
</dbReference>
<dbReference type="GO" id="GO:0051726">
    <property type="term" value="P:regulation of cell cycle"/>
    <property type="evidence" value="ECO:0007669"/>
    <property type="project" value="InterPro"/>
</dbReference>
<gene>
    <name evidence="7" type="primary">CABLES1</name>
    <name evidence="7" type="ORF">SK128_023436</name>
</gene>
<dbReference type="GO" id="GO:0005829">
    <property type="term" value="C:cytosol"/>
    <property type="evidence" value="ECO:0007669"/>
    <property type="project" value="UniProtKB-ARBA"/>
</dbReference>
<sequence>MQRQRSRRRLAALTFLSNISLDGTHRDTKLSQYGRAGFLGKVVGQDALKGAAEDPAAEGSLAGGGLHSKASGRGSNNNKENKQHFFFSGEVKGGRGKLLVSTAPIGSSTNQTDVPGTPDVTLSDKAFSEAGSGTLHYTVPVHFKDRTNTSNSDLGDRHGVLRKRTVALVDKAQCFSSNESLGGTVNCMPGGRTRKLSGSVSDSSGPPNKEVKFMKTAHELQAKDERVVFMSSHKIPFHIFSALPYNKSRFGGKSEHGRGETGRRRHTSGNRPLSTISDNADPAHIIGFDRNDDIVEISYCELLEPSRSFFSKPRRQQSEHVEYLEQSDRCMHPGVARCFSYEPATHKATAHYVPQSPHGQYDKGVPVPGSTSVAGTFTLLRALEAGEHMIRKGSIYDVEDWRCPPSGGHAASMPYVPNMLDDPELRAGKHRKLLRFPSYMTSVMDYTKPSELKKELNDKFRGKFPQIQLTLSKLRSLKREMLKIARQECDIDLLTVAHAYVYFERLILKTIVNKQNRKLIAGACLILAAKMNDVKGEALSNLIEKTESTFRLNRRELTQWEFAALVALEFGLHLPIWHVNPHYQRLLFES</sequence>
<protein>
    <submittedName>
        <fullName evidence="7">CDK5 and ABL1 enzyme substrate 1</fullName>
    </submittedName>
</protein>
<dbReference type="InterPro" id="IPR012388">
    <property type="entry name" value="CABLES1/2"/>
</dbReference>
<dbReference type="PIRSF" id="PIRSF025798">
    <property type="entry name" value="Cables"/>
    <property type="match status" value="1"/>
</dbReference>
<dbReference type="Gene3D" id="1.10.472.10">
    <property type="entry name" value="Cyclin-like"/>
    <property type="match status" value="1"/>
</dbReference>
<evidence type="ECO:0000256" key="5">
    <source>
        <dbReference type="SAM" id="MobiDB-lite"/>
    </source>
</evidence>
<dbReference type="InterPro" id="IPR036915">
    <property type="entry name" value="Cyclin-like_sf"/>
</dbReference>
<organism evidence="7 8">
    <name type="scientific">Halocaridina rubra</name>
    <name type="common">Hawaiian red shrimp</name>
    <dbReference type="NCBI Taxonomy" id="373956"/>
    <lineage>
        <taxon>Eukaryota</taxon>
        <taxon>Metazoa</taxon>
        <taxon>Ecdysozoa</taxon>
        <taxon>Arthropoda</taxon>
        <taxon>Crustacea</taxon>
        <taxon>Multicrustacea</taxon>
        <taxon>Malacostraca</taxon>
        <taxon>Eumalacostraca</taxon>
        <taxon>Eucarida</taxon>
        <taxon>Decapoda</taxon>
        <taxon>Pleocyemata</taxon>
        <taxon>Caridea</taxon>
        <taxon>Atyoidea</taxon>
        <taxon>Atyidae</taxon>
        <taxon>Halocaridina</taxon>
    </lineage>
</organism>
<comment type="caution">
    <text evidence="7">The sequence shown here is derived from an EMBL/GenBank/DDBJ whole genome shotgun (WGS) entry which is preliminary data.</text>
</comment>
<dbReference type="AlphaFoldDB" id="A0AAN8WR05"/>